<dbReference type="PROSITE" id="PS51898">
    <property type="entry name" value="TYR_RECOMBINASE"/>
    <property type="match status" value="1"/>
</dbReference>
<evidence type="ECO:0000256" key="2">
    <source>
        <dbReference type="ARBA" id="ARBA00023125"/>
    </source>
</evidence>
<proteinExistence type="inferred from homology"/>
<feature type="domain" description="Tyr recombinase" evidence="5">
    <location>
        <begin position="125"/>
        <end position="307"/>
    </location>
</feature>
<keyword evidence="3" id="KW-0233">DNA recombination</keyword>
<reference evidence="7" key="1">
    <citation type="submission" date="2023-08" db="EMBL/GenBank/DDBJ databases">
        <title>Nitrogen cycling bacteria in agricultural field soils.</title>
        <authorList>
            <person name="Jang J."/>
        </authorList>
    </citation>
    <scope>NUCLEOTIDE SEQUENCE</scope>
    <source>
        <strain evidence="7">PS3-36</strain>
    </source>
</reference>
<evidence type="ECO:0000313" key="7">
    <source>
        <dbReference type="EMBL" id="MDQ6598069.1"/>
    </source>
</evidence>
<dbReference type="PANTHER" id="PTHR30349:SF41">
    <property type="entry name" value="INTEGRASE_RECOMBINASE PROTEIN MJ0367-RELATED"/>
    <property type="match status" value="1"/>
</dbReference>
<comment type="caution">
    <text evidence="7">The sequence shown here is derived from an EMBL/GenBank/DDBJ whole genome shotgun (WGS) entry which is preliminary data.</text>
</comment>
<dbReference type="GO" id="GO:0006310">
    <property type="term" value="P:DNA recombination"/>
    <property type="evidence" value="ECO:0007669"/>
    <property type="project" value="UniProtKB-KW"/>
</dbReference>
<organism evidence="7 8">
    <name type="scientific">Bacillus salipaludis</name>
    <dbReference type="NCBI Taxonomy" id="2547811"/>
    <lineage>
        <taxon>Bacteria</taxon>
        <taxon>Bacillati</taxon>
        <taxon>Bacillota</taxon>
        <taxon>Bacilli</taxon>
        <taxon>Bacillales</taxon>
        <taxon>Bacillaceae</taxon>
        <taxon>Bacillus</taxon>
    </lineage>
</organism>
<dbReference type="InterPro" id="IPR002104">
    <property type="entry name" value="Integrase_catalytic"/>
</dbReference>
<dbReference type="CDD" id="cd00397">
    <property type="entry name" value="DNA_BRE_C"/>
    <property type="match status" value="1"/>
</dbReference>
<evidence type="ECO:0000256" key="3">
    <source>
        <dbReference type="ARBA" id="ARBA00023172"/>
    </source>
</evidence>
<keyword evidence="8" id="KW-1185">Reference proteome</keyword>
<sequence length="317" mass="37359">MRKNLSRRKRMDGNEVVSLTITQMFEEFMLIKKGEGLAKRTIAEHYNNFGYFKDFINQELSADEITTELFMGWITYMLEEMNYSPFTVNIRVRTMRSFLRYAFEDKMWIKEPIHKRFKPIKAPIDVVEAFTVEEYRRLIAAIDDENYVGFRTKVITFVLLDTMVRVCELVDMKRQNIDFKTMSIRLEAADTKTRVGRIVPISPRTAKLLSEYIRETEEFGNENVFLSYEGERISEATVRDNLRLYGQVAKITNKRVSPHTLRHTGALFYILNGGDPFSLQRILGHSHMNMVRRYVQMTNMDVQNQHSVHSPLNYVFK</sequence>
<dbReference type="GO" id="GO:0003677">
    <property type="term" value="F:DNA binding"/>
    <property type="evidence" value="ECO:0007669"/>
    <property type="project" value="UniProtKB-UniRule"/>
</dbReference>
<evidence type="ECO:0000259" key="5">
    <source>
        <dbReference type="PROSITE" id="PS51898"/>
    </source>
</evidence>
<dbReference type="Proteomes" id="UP001178888">
    <property type="component" value="Unassembled WGS sequence"/>
</dbReference>
<protein>
    <submittedName>
        <fullName evidence="7">Tyrosine-type recombinase/integrase</fullName>
    </submittedName>
</protein>
<dbReference type="InterPro" id="IPR050090">
    <property type="entry name" value="Tyrosine_recombinase_XerCD"/>
</dbReference>
<gene>
    <name evidence="7" type="ORF">RCG21_17195</name>
</gene>
<dbReference type="InterPro" id="IPR010998">
    <property type="entry name" value="Integrase_recombinase_N"/>
</dbReference>
<dbReference type="Pfam" id="PF00589">
    <property type="entry name" value="Phage_integrase"/>
    <property type="match status" value="1"/>
</dbReference>
<evidence type="ECO:0000259" key="6">
    <source>
        <dbReference type="PROSITE" id="PS51900"/>
    </source>
</evidence>
<dbReference type="Pfam" id="PF13102">
    <property type="entry name" value="Phage_int_SAM_5"/>
    <property type="match status" value="1"/>
</dbReference>
<evidence type="ECO:0000256" key="1">
    <source>
        <dbReference type="ARBA" id="ARBA00008857"/>
    </source>
</evidence>
<dbReference type="GO" id="GO:0015074">
    <property type="term" value="P:DNA integration"/>
    <property type="evidence" value="ECO:0007669"/>
    <property type="project" value="InterPro"/>
</dbReference>
<dbReference type="PROSITE" id="PS51900">
    <property type="entry name" value="CB"/>
    <property type="match status" value="1"/>
</dbReference>
<dbReference type="InterPro" id="IPR011010">
    <property type="entry name" value="DNA_brk_join_enz"/>
</dbReference>
<keyword evidence="2 4" id="KW-0238">DNA-binding</keyword>
<dbReference type="AlphaFoldDB" id="A0AA90QWI3"/>
<dbReference type="InterPro" id="IPR013762">
    <property type="entry name" value="Integrase-like_cat_sf"/>
</dbReference>
<dbReference type="Gene3D" id="1.10.443.10">
    <property type="entry name" value="Intergrase catalytic core"/>
    <property type="match status" value="1"/>
</dbReference>
<dbReference type="Gene3D" id="1.10.150.130">
    <property type="match status" value="1"/>
</dbReference>
<comment type="similarity">
    <text evidence="1">Belongs to the 'phage' integrase family.</text>
</comment>
<dbReference type="RefSeq" id="WP_308913455.1">
    <property type="nucleotide sequence ID" value="NZ_JAVGVR010000001.1"/>
</dbReference>
<name>A0AA90QWI3_9BACI</name>
<accession>A0AA90QWI3</accession>
<feature type="domain" description="Core-binding (CB)" evidence="6">
    <location>
        <begin position="19"/>
        <end position="103"/>
    </location>
</feature>
<dbReference type="InterPro" id="IPR044068">
    <property type="entry name" value="CB"/>
</dbReference>
<dbReference type="InterPro" id="IPR025269">
    <property type="entry name" value="SAM-like_dom"/>
</dbReference>
<dbReference type="SUPFAM" id="SSF56349">
    <property type="entry name" value="DNA breaking-rejoining enzymes"/>
    <property type="match status" value="1"/>
</dbReference>
<evidence type="ECO:0000313" key="8">
    <source>
        <dbReference type="Proteomes" id="UP001178888"/>
    </source>
</evidence>
<evidence type="ECO:0000256" key="4">
    <source>
        <dbReference type="PROSITE-ProRule" id="PRU01248"/>
    </source>
</evidence>
<dbReference type="PANTHER" id="PTHR30349">
    <property type="entry name" value="PHAGE INTEGRASE-RELATED"/>
    <property type="match status" value="1"/>
</dbReference>
<dbReference type="EMBL" id="JAVGVR010000001">
    <property type="protein sequence ID" value="MDQ6598069.1"/>
    <property type="molecule type" value="Genomic_DNA"/>
</dbReference>